<feature type="domain" description="Tyr recombinase" evidence="2">
    <location>
        <begin position="114"/>
        <end position="319"/>
    </location>
</feature>
<evidence type="ECO:0000313" key="4">
    <source>
        <dbReference type="Proteomes" id="UP000509448"/>
    </source>
</evidence>
<gene>
    <name evidence="3" type="ORF">NAS2_1090</name>
</gene>
<keyword evidence="1" id="KW-0233">DNA recombination</keyword>
<dbReference type="RefSeq" id="WP_174448709.1">
    <property type="nucleotide sequence ID" value="NZ_AP018732.1"/>
</dbReference>
<dbReference type="InterPro" id="IPR013762">
    <property type="entry name" value="Integrase-like_cat_sf"/>
</dbReference>
<evidence type="ECO:0000313" key="3">
    <source>
        <dbReference type="EMBL" id="BBE42479.1"/>
    </source>
</evidence>
<evidence type="ECO:0000259" key="2">
    <source>
        <dbReference type="PROSITE" id="PS51898"/>
    </source>
</evidence>
<dbReference type="OrthoDB" id="359457at2157"/>
<dbReference type="GO" id="GO:0015074">
    <property type="term" value="P:DNA integration"/>
    <property type="evidence" value="ECO:0007669"/>
    <property type="project" value="InterPro"/>
</dbReference>
<protein>
    <recommendedName>
        <fullName evidence="2">Tyr recombinase domain-containing protein</fullName>
    </recommendedName>
</protein>
<reference evidence="3 4" key="1">
    <citation type="journal article" date="2019" name="ISME J.">
        <title>Isolation and characterization of a thermophilic sulfur- and iron-reducing thaumarchaeote from a terrestrial acidic hot spring.</title>
        <authorList>
            <person name="Kato S."/>
            <person name="Itoh T."/>
            <person name="Yuki M."/>
            <person name="Nagamori M."/>
            <person name="Ohnishi M."/>
            <person name="Uematsu K."/>
            <person name="Suzuki K."/>
            <person name="Takashina T."/>
            <person name="Ohkuma M."/>
        </authorList>
    </citation>
    <scope>NUCLEOTIDE SEQUENCE [LARGE SCALE GENOMIC DNA]</scope>
    <source>
        <strain evidence="3 4">NAS-02</strain>
    </source>
</reference>
<dbReference type="InterPro" id="IPR011010">
    <property type="entry name" value="DNA_brk_join_enz"/>
</dbReference>
<dbReference type="EMBL" id="AP018732">
    <property type="protein sequence ID" value="BBE42479.1"/>
    <property type="molecule type" value="Genomic_DNA"/>
</dbReference>
<dbReference type="GeneID" id="55584901"/>
<name>A0A4P2VD15_9ARCH</name>
<dbReference type="InterPro" id="IPR002104">
    <property type="entry name" value="Integrase_catalytic"/>
</dbReference>
<dbReference type="KEGG" id="ccai:NAS2_1090"/>
<dbReference type="SUPFAM" id="SSF56349">
    <property type="entry name" value="DNA breaking-rejoining enzymes"/>
    <property type="match status" value="1"/>
</dbReference>
<dbReference type="Proteomes" id="UP000509448">
    <property type="component" value="Chromosome"/>
</dbReference>
<evidence type="ECO:0000256" key="1">
    <source>
        <dbReference type="ARBA" id="ARBA00023172"/>
    </source>
</evidence>
<accession>A0A4P2VD15</accession>
<dbReference type="GO" id="GO:0006310">
    <property type="term" value="P:DNA recombination"/>
    <property type="evidence" value="ECO:0007669"/>
    <property type="project" value="UniProtKB-KW"/>
</dbReference>
<dbReference type="AlphaFoldDB" id="A0A4P2VD15"/>
<dbReference type="GO" id="GO:0003677">
    <property type="term" value="F:DNA binding"/>
    <property type="evidence" value="ECO:0007669"/>
    <property type="project" value="InterPro"/>
</dbReference>
<sequence length="448" mass="49205">MKHAHLLSDPRVRGWIENARNGSERTAEIYLKALGRFLSRTGMSPGDLIDLARRDPVALRDRVAAVLHDVAAEGCLPATLQLTKAAVSSFLHYNGIEAPLKIKIRGANQHPRAESERVPTQEELARAMRAANPRARAAMALMAYSGLRPEVLGDYHGTDGLVLGDLPDLVIEGGRARFTRVPAMVVVRAGLSKAKHRYITFLPEEGARIVEEYLEIRARNGEALTPKSPVIRGADGTFISTDRVSGIVRGALRVAGLTVRPYALRAYFATALDVAEARGIVSHSWRQFWMGHKGDIEAEYSTRKSIPPDVLEQMRAAFARFSKILVAGFMPPREDAEVAFYRRILQLAGYTDEELSSMDLASMDTAGFRAALTRKVREAAAARRQVVVGPDEAERYISEGYEFIATLPNGRVVLKPPAPTMTDVVLGRLQPSPPVARGDPLVDDRTRA</sequence>
<keyword evidence="4" id="KW-1185">Reference proteome</keyword>
<dbReference type="Gene3D" id="1.10.443.10">
    <property type="entry name" value="Intergrase catalytic core"/>
    <property type="match status" value="1"/>
</dbReference>
<dbReference type="PROSITE" id="PS51898">
    <property type="entry name" value="TYR_RECOMBINASE"/>
    <property type="match status" value="1"/>
</dbReference>
<proteinExistence type="predicted"/>
<organism evidence="3 4">
    <name type="scientific">Conexivisphaera calida</name>
    <dbReference type="NCBI Taxonomy" id="1874277"/>
    <lineage>
        <taxon>Archaea</taxon>
        <taxon>Nitrososphaerota</taxon>
        <taxon>Conexivisphaeria</taxon>
        <taxon>Conexivisphaerales</taxon>
        <taxon>Conexivisphaeraceae</taxon>
        <taxon>Conexivisphaera</taxon>
    </lineage>
</organism>